<evidence type="ECO:0000259" key="1">
    <source>
        <dbReference type="Pfam" id="PF07859"/>
    </source>
</evidence>
<proteinExistence type="predicted"/>
<comment type="caution">
    <text evidence="2">The sequence shown here is derived from an EMBL/GenBank/DDBJ whole genome shotgun (WGS) entry which is preliminary data.</text>
</comment>
<dbReference type="AlphaFoldDB" id="A0AAD4KJ77"/>
<keyword evidence="3" id="KW-1185">Reference proteome</keyword>
<reference evidence="2" key="1">
    <citation type="submission" date="2021-12" db="EMBL/GenBank/DDBJ databases">
        <title>Convergent genome expansion in fungi linked to evolution of root-endophyte symbiosis.</title>
        <authorList>
            <consortium name="DOE Joint Genome Institute"/>
            <person name="Ke Y.-H."/>
            <person name="Bonito G."/>
            <person name="Liao H.-L."/>
            <person name="Looney B."/>
            <person name="Rojas-Flechas A."/>
            <person name="Nash J."/>
            <person name="Hameed K."/>
            <person name="Schadt C."/>
            <person name="Martin F."/>
            <person name="Crous P.W."/>
            <person name="Miettinen O."/>
            <person name="Magnuson J.K."/>
            <person name="Labbe J."/>
            <person name="Jacobson D."/>
            <person name="Doktycz M.J."/>
            <person name="Veneault-Fourrey C."/>
            <person name="Kuo A."/>
            <person name="Mondo S."/>
            <person name="Calhoun S."/>
            <person name="Riley R."/>
            <person name="Ohm R."/>
            <person name="LaButti K."/>
            <person name="Andreopoulos B."/>
            <person name="Pangilinan J."/>
            <person name="Nolan M."/>
            <person name="Tritt A."/>
            <person name="Clum A."/>
            <person name="Lipzen A."/>
            <person name="Daum C."/>
            <person name="Barry K."/>
            <person name="Grigoriev I.V."/>
            <person name="Vilgalys R."/>
        </authorList>
    </citation>
    <scope>NUCLEOTIDE SEQUENCE</scope>
    <source>
        <strain evidence="2">PMI_201</strain>
    </source>
</reference>
<dbReference type="InterPro" id="IPR013094">
    <property type="entry name" value="AB_hydrolase_3"/>
</dbReference>
<organism evidence="2 3">
    <name type="scientific">Talaromyces proteolyticus</name>
    <dbReference type="NCBI Taxonomy" id="1131652"/>
    <lineage>
        <taxon>Eukaryota</taxon>
        <taxon>Fungi</taxon>
        <taxon>Dikarya</taxon>
        <taxon>Ascomycota</taxon>
        <taxon>Pezizomycotina</taxon>
        <taxon>Eurotiomycetes</taxon>
        <taxon>Eurotiomycetidae</taxon>
        <taxon>Eurotiales</taxon>
        <taxon>Trichocomaceae</taxon>
        <taxon>Talaromyces</taxon>
        <taxon>Talaromyces sect. Bacilispori</taxon>
    </lineage>
</organism>
<dbReference type="Proteomes" id="UP001201262">
    <property type="component" value="Unassembled WGS sequence"/>
</dbReference>
<dbReference type="PANTHER" id="PTHR23024:SF643">
    <property type="entry name" value="AB HYDROLASE SUPERFAMILY PROTEIN B1A11.02"/>
    <property type="match status" value="1"/>
</dbReference>
<protein>
    <submittedName>
        <fullName evidence="2">Alpha/Beta hydrolase protein</fullName>
    </submittedName>
</protein>
<dbReference type="PANTHER" id="PTHR23024">
    <property type="entry name" value="ARYLACETAMIDE DEACETYLASE"/>
    <property type="match status" value="1"/>
</dbReference>
<dbReference type="InterPro" id="IPR050466">
    <property type="entry name" value="Carboxylest/Gibb_receptor"/>
</dbReference>
<sequence length="301" mass="33012">MKGLHKPAEPGSGVLERDIFFPARDGFQLRARVFEPATQDTATTARTTPLVVYYHGGGYTIGSPEDTASSCRRIVQNLGVVCIAPGYRQGPEDPFPASINDAWDALKWIASHAEAEFPTVSLSAGGFVIGGSSAGGSMSAILVHLARDEGLMPVITGLFQLASMILPPEAQAALPSRYQEMYLSRTQAECQQDPVRSPALAKIFHDSARGDPQSPMFVPFIWPKGHEGLPRTYFQVCGMDTVRDEALIYEQVLREHGVETKLDIYPGMPHIFWGTFPFLGQSKKAVLDFENGIKWLLQRTS</sequence>
<name>A0AAD4KJ77_9EURO</name>
<dbReference type="Gene3D" id="3.40.50.1820">
    <property type="entry name" value="alpha/beta hydrolase"/>
    <property type="match status" value="1"/>
</dbReference>
<dbReference type="Pfam" id="PF07859">
    <property type="entry name" value="Abhydrolase_3"/>
    <property type="match status" value="1"/>
</dbReference>
<dbReference type="GeneID" id="70246983"/>
<keyword evidence="2" id="KW-0378">Hydrolase</keyword>
<dbReference type="GO" id="GO:0016787">
    <property type="term" value="F:hydrolase activity"/>
    <property type="evidence" value="ECO:0007669"/>
    <property type="project" value="UniProtKB-KW"/>
</dbReference>
<feature type="domain" description="Alpha/beta hydrolase fold-3" evidence="1">
    <location>
        <begin position="51"/>
        <end position="273"/>
    </location>
</feature>
<accession>A0AAD4KJ77</accession>
<evidence type="ECO:0000313" key="2">
    <source>
        <dbReference type="EMBL" id="KAH8693750.1"/>
    </source>
</evidence>
<dbReference type="InterPro" id="IPR029058">
    <property type="entry name" value="AB_hydrolase_fold"/>
</dbReference>
<gene>
    <name evidence="2" type="ORF">BGW36DRAFT_383637</name>
</gene>
<evidence type="ECO:0000313" key="3">
    <source>
        <dbReference type="Proteomes" id="UP001201262"/>
    </source>
</evidence>
<dbReference type="EMBL" id="JAJTJA010000009">
    <property type="protein sequence ID" value="KAH8693750.1"/>
    <property type="molecule type" value="Genomic_DNA"/>
</dbReference>
<dbReference type="RefSeq" id="XP_046069420.1">
    <property type="nucleotide sequence ID" value="XM_046216696.1"/>
</dbReference>
<dbReference type="SUPFAM" id="SSF53474">
    <property type="entry name" value="alpha/beta-Hydrolases"/>
    <property type="match status" value="1"/>
</dbReference>